<dbReference type="PANTHER" id="PTHR11474">
    <property type="entry name" value="TYROSINASE FAMILY MEMBER"/>
    <property type="match status" value="1"/>
</dbReference>
<dbReference type="InterPro" id="IPR002227">
    <property type="entry name" value="Tyrosinase_Cu-bd"/>
</dbReference>
<dbReference type="Pfam" id="PF00264">
    <property type="entry name" value="Tyrosinase"/>
    <property type="match status" value="1"/>
</dbReference>
<evidence type="ECO:0000256" key="1">
    <source>
        <dbReference type="ARBA" id="ARBA00022723"/>
    </source>
</evidence>
<dbReference type="Gene3D" id="1.10.1280.10">
    <property type="entry name" value="Di-copper center containing domain from catechol oxidase"/>
    <property type="match status" value="1"/>
</dbReference>
<feature type="domain" description="Tyrosinase copper-binding" evidence="3">
    <location>
        <begin position="31"/>
        <end position="48"/>
    </location>
</feature>
<dbReference type="PROSITE" id="PS00498">
    <property type="entry name" value="TYROSINASE_2"/>
    <property type="match status" value="1"/>
</dbReference>
<protein>
    <submittedName>
        <fullName evidence="5">Di-copper centre-containing protein</fullName>
    </submittedName>
</protein>
<dbReference type="PANTHER" id="PTHR11474:SF126">
    <property type="entry name" value="TYROSINASE-LIKE PROTEIN TYR-1-RELATED"/>
    <property type="match status" value="1"/>
</dbReference>
<dbReference type="GeneID" id="28769066"/>
<dbReference type="STRING" id="1460663.A0A177C3Z0"/>
<sequence length="338" mass="35659">MKLPAKLGLKGPRTRFDEFQKLHVLATETVHFVGAFLPFHRYLMHAHEHILRTDCNYTGAQPYWDEPLDAGNFSSSVVLDPVAGFGGNGTGPKNCITDGPFMDYVNAIGPFQQVSDHCIDRKIDECASAQAAAKNVDQCMASGNYSTFWPCLENAPHGAGHGGVGGQMTNLYSSPGDPLFYLHHTYLDKLWWEWQNLNLSARLTDISGTNKGILGGFPGFPGFPGNGSFPGFPGNGSFPGLPGNGSFPGFPGNGTIPGFPGNGTGPGFGGCPGFPGLPFPPQTSSAAGVTSSDFAKSDGDPGDVTTLGHVLTSFGMLPNATIADVMDTQGGLLCYEYV</sequence>
<dbReference type="AlphaFoldDB" id="A0A177C3Z0"/>
<keyword evidence="6" id="KW-1185">Reference proteome</keyword>
<feature type="domain" description="Tyrosinase copper-binding" evidence="4">
    <location>
        <begin position="177"/>
        <end position="188"/>
    </location>
</feature>
<dbReference type="GO" id="GO:0016491">
    <property type="term" value="F:oxidoreductase activity"/>
    <property type="evidence" value="ECO:0007669"/>
    <property type="project" value="InterPro"/>
</dbReference>
<gene>
    <name evidence="5" type="ORF">CC84DRAFT_202399</name>
</gene>
<dbReference type="InParanoid" id="A0A177C3Z0"/>
<reference evidence="5 6" key="1">
    <citation type="submission" date="2016-05" db="EMBL/GenBank/DDBJ databases">
        <title>Comparative analysis of secretome profiles of manganese(II)-oxidizing ascomycete fungi.</title>
        <authorList>
            <consortium name="DOE Joint Genome Institute"/>
            <person name="Zeiner C.A."/>
            <person name="Purvine S.O."/>
            <person name="Zink E.M."/>
            <person name="Wu S."/>
            <person name="Pasa-Tolic L."/>
            <person name="Chaput D.L."/>
            <person name="Haridas S."/>
            <person name="Grigoriev I.V."/>
            <person name="Santelli C.M."/>
            <person name="Hansel C.M."/>
        </authorList>
    </citation>
    <scope>NUCLEOTIDE SEQUENCE [LARGE SCALE GENOMIC DNA]</scope>
    <source>
        <strain evidence="5 6">AP3s5-JAC2a</strain>
    </source>
</reference>
<dbReference type="OrthoDB" id="6132182at2759"/>
<dbReference type="RefSeq" id="XP_018031967.1">
    <property type="nucleotide sequence ID" value="XM_018185580.1"/>
</dbReference>
<keyword evidence="1" id="KW-0479">Metal-binding</keyword>
<evidence type="ECO:0000259" key="4">
    <source>
        <dbReference type="PROSITE" id="PS00498"/>
    </source>
</evidence>
<dbReference type="SUPFAM" id="SSF48056">
    <property type="entry name" value="Di-copper centre-containing domain"/>
    <property type="match status" value="1"/>
</dbReference>
<evidence type="ECO:0000256" key="2">
    <source>
        <dbReference type="ARBA" id="ARBA00023008"/>
    </source>
</evidence>
<keyword evidence="2" id="KW-0186">Copper</keyword>
<dbReference type="Proteomes" id="UP000077069">
    <property type="component" value="Unassembled WGS sequence"/>
</dbReference>
<organism evidence="5 6">
    <name type="scientific">Paraphaeosphaeria sporulosa</name>
    <dbReference type="NCBI Taxonomy" id="1460663"/>
    <lineage>
        <taxon>Eukaryota</taxon>
        <taxon>Fungi</taxon>
        <taxon>Dikarya</taxon>
        <taxon>Ascomycota</taxon>
        <taxon>Pezizomycotina</taxon>
        <taxon>Dothideomycetes</taxon>
        <taxon>Pleosporomycetidae</taxon>
        <taxon>Pleosporales</taxon>
        <taxon>Massarineae</taxon>
        <taxon>Didymosphaeriaceae</taxon>
        <taxon>Paraphaeosphaeria</taxon>
    </lineage>
</organism>
<accession>A0A177C3Z0</accession>
<proteinExistence type="predicted"/>
<evidence type="ECO:0000259" key="3">
    <source>
        <dbReference type="PROSITE" id="PS00497"/>
    </source>
</evidence>
<evidence type="ECO:0000313" key="5">
    <source>
        <dbReference type="EMBL" id="OAG01602.1"/>
    </source>
</evidence>
<name>A0A177C3Z0_9PLEO</name>
<evidence type="ECO:0000313" key="6">
    <source>
        <dbReference type="Proteomes" id="UP000077069"/>
    </source>
</evidence>
<dbReference type="PROSITE" id="PS00497">
    <property type="entry name" value="TYROSINASE_1"/>
    <property type="match status" value="1"/>
</dbReference>
<dbReference type="InterPro" id="IPR050316">
    <property type="entry name" value="Tyrosinase/Hemocyanin"/>
</dbReference>
<dbReference type="EMBL" id="KV441557">
    <property type="protein sequence ID" value="OAG01602.1"/>
    <property type="molecule type" value="Genomic_DNA"/>
</dbReference>
<dbReference type="GO" id="GO:0046872">
    <property type="term" value="F:metal ion binding"/>
    <property type="evidence" value="ECO:0007669"/>
    <property type="project" value="UniProtKB-KW"/>
</dbReference>
<dbReference type="PRINTS" id="PR00092">
    <property type="entry name" value="TYROSINASE"/>
</dbReference>
<dbReference type="InterPro" id="IPR008922">
    <property type="entry name" value="Di-copper_centre_dom_sf"/>
</dbReference>